<keyword evidence="2 5" id="KW-0812">Transmembrane</keyword>
<feature type="transmembrane region" description="Helical" evidence="5">
    <location>
        <begin position="158"/>
        <end position="177"/>
    </location>
</feature>
<keyword evidence="5" id="KW-1003">Cell membrane</keyword>
<name>A0A7W6BIE9_9SPHN</name>
<keyword evidence="3 5" id="KW-1133">Transmembrane helix</keyword>
<accession>A0A7W6BIE9</accession>
<dbReference type="AlphaFoldDB" id="A0A7W6BIE9"/>
<dbReference type="Pfam" id="PF01925">
    <property type="entry name" value="TauE"/>
    <property type="match status" value="1"/>
</dbReference>
<feature type="transmembrane region" description="Helical" evidence="5">
    <location>
        <begin position="97"/>
        <end position="114"/>
    </location>
</feature>
<reference evidence="6 7" key="1">
    <citation type="submission" date="2020-08" db="EMBL/GenBank/DDBJ databases">
        <title>Genomic Encyclopedia of Type Strains, Phase IV (KMG-IV): sequencing the most valuable type-strain genomes for metagenomic binning, comparative biology and taxonomic classification.</title>
        <authorList>
            <person name="Goeker M."/>
        </authorList>
    </citation>
    <scope>NUCLEOTIDE SEQUENCE [LARGE SCALE GENOMIC DNA]</scope>
    <source>
        <strain evidence="6 7">DSM 26189</strain>
    </source>
</reference>
<evidence type="ECO:0000256" key="3">
    <source>
        <dbReference type="ARBA" id="ARBA00022989"/>
    </source>
</evidence>
<keyword evidence="4 5" id="KW-0472">Membrane</keyword>
<dbReference type="RefSeq" id="WP_188072065.1">
    <property type="nucleotide sequence ID" value="NZ_BSPS01000054.1"/>
</dbReference>
<dbReference type="Proteomes" id="UP000571950">
    <property type="component" value="Unassembled WGS sequence"/>
</dbReference>
<evidence type="ECO:0000313" key="7">
    <source>
        <dbReference type="Proteomes" id="UP000571950"/>
    </source>
</evidence>
<comment type="subcellular location">
    <subcellularLocation>
        <location evidence="5">Cell membrane</location>
        <topology evidence="5">Multi-pass membrane protein</topology>
    </subcellularLocation>
    <subcellularLocation>
        <location evidence="1">Membrane</location>
        <topology evidence="1">Multi-pass membrane protein</topology>
    </subcellularLocation>
</comment>
<comment type="similarity">
    <text evidence="5">Belongs to the 4-toluene sulfonate uptake permease (TSUP) (TC 2.A.102) family.</text>
</comment>
<dbReference type="PROSITE" id="PS51257">
    <property type="entry name" value="PROKAR_LIPOPROTEIN"/>
    <property type="match status" value="1"/>
</dbReference>
<feature type="transmembrane region" description="Helical" evidence="5">
    <location>
        <begin position="126"/>
        <end position="146"/>
    </location>
</feature>
<evidence type="ECO:0000256" key="4">
    <source>
        <dbReference type="ARBA" id="ARBA00023136"/>
    </source>
</evidence>
<evidence type="ECO:0000256" key="1">
    <source>
        <dbReference type="ARBA" id="ARBA00004141"/>
    </source>
</evidence>
<keyword evidence="7" id="KW-1185">Reference proteome</keyword>
<feature type="transmembrane region" description="Helical" evidence="5">
    <location>
        <begin position="72"/>
        <end position="91"/>
    </location>
</feature>
<organism evidence="6 7">
    <name type="scientific">Sphingobium jiangsuense</name>
    <dbReference type="NCBI Taxonomy" id="870476"/>
    <lineage>
        <taxon>Bacteria</taxon>
        <taxon>Pseudomonadati</taxon>
        <taxon>Pseudomonadota</taxon>
        <taxon>Alphaproteobacteria</taxon>
        <taxon>Sphingomonadales</taxon>
        <taxon>Sphingomonadaceae</taxon>
        <taxon>Sphingobium</taxon>
    </lineage>
</organism>
<sequence>MGEVERLLILSAASFLASLLSACFSVGGGYILFGATTWLLPLQSAIALQSVLSFGSLFSRTHAFWREIDWPIVRRFTAGSLAGIGIGLWVFTSAPAHMLALLLGVLLLLLAWAPALRLRLPEGGSFFATGIAHAVTATIFGLGAILQPVLLRTRLSRTAIVGTFATCIILLELLRTGGYFAAGFDYTRYWREILAATVTGLAGTYIGKRMTPMVSETAFRFVMRLFISVLGIRFLVQGMGR</sequence>
<protein>
    <recommendedName>
        <fullName evidence="5">Probable membrane transporter protein</fullName>
    </recommendedName>
</protein>
<dbReference type="InterPro" id="IPR002781">
    <property type="entry name" value="TM_pro_TauE-like"/>
</dbReference>
<evidence type="ECO:0000256" key="5">
    <source>
        <dbReference type="RuleBase" id="RU363041"/>
    </source>
</evidence>
<dbReference type="EMBL" id="JACIDT010000007">
    <property type="protein sequence ID" value="MBB3926554.1"/>
    <property type="molecule type" value="Genomic_DNA"/>
</dbReference>
<dbReference type="PANTHER" id="PTHR43701">
    <property type="entry name" value="MEMBRANE TRANSPORTER PROTEIN MJ0441-RELATED"/>
    <property type="match status" value="1"/>
</dbReference>
<feature type="transmembrane region" description="Helical" evidence="5">
    <location>
        <begin position="7"/>
        <end position="32"/>
    </location>
</feature>
<proteinExistence type="inferred from homology"/>
<feature type="transmembrane region" description="Helical" evidence="5">
    <location>
        <begin position="38"/>
        <end position="60"/>
    </location>
</feature>
<gene>
    <name evidence="6" type="ORF">GGR43_002274</name>
</gene>
<feature type="transmembrane region" description="Helical" evidence="5">
    <location>
        <begin position="189"/>
        <end position="206"/>
    </location>
</feature>
<evidence type="ECO:0000256" key="2">
    <source>
        <dbReference type="ARBA" id="ARBA00022692"/>
    </source>
</evidence>
<evidence type="ECO:0000313" key="6">
    <source>
        <dbReference type="EMBL" id="MBB3926554.1"/>
    </source>
</evidence>
<feature type="transmembrane region" description="Helical" evidence="5">
    <location>
        <begin position="218"/>
        <end position="236"/>
    </location>
</feature>
<comment type="caution">
    <text evidence="6">The sequence shown here is derived from an EMBL/GenBank/DDBJ whole genome shotgun (WGS) entry which is preliminary data.</text>
</comment>
<dbReference type="InterPro" id="IPR051598">
    <property type="entry name" value="TSUP/Inactive_protease-like"/>
</dbReference>
<dbReference type="PANTHER" id="PTHR43701:SF5">
    <property type="entry name" value="MEMBRANE TRANSPORTER PROTEIN-RELATED"/>
    <property type="match status" value="1"/>
</dbReference>
<dbReference type="GO" id="GO:0005886">
    <property type="term" value="C:plasma membrane"/>
    <property type="evidence" value="ECO:0007669"/>
    <property type="project" value="UniProtKB-SubCell"/>
</dbReference>